<evidence type="ECO:0000256" key="1">
    <source>
        <dbReference type="SAM" id="Phobius"/>
    </source>
</evidence>
<keyword evidence="1" id="KW-1133">Transmembrane helix</keyword>
<protein>
    <recommendedName>
        <fullName evidence="4">DUF2568 domain-containing protein</fullName>
    </recommendedName>
</protein>
<keyword evidence="1" id="KW-0472">Membrane</keyword>
<dbReference type="HOGENOM" id="CLU_149376_1_1_11"/>
<feature type="transmembrane region" description="Helical" evidence="1">
    <location>
        <begin position="91"/>
        <end position="110"/>
    </location>
</feature>
<dbReference type="AlphaFoldDB" id="H5X992"/>
<name>H5X992_9PSEU</name>
<dbReference type="eggNOG" id="ENOG5033D6D">
    <property type="taxonomic scope" value="Bacteria"/>
</dbReference>
<accession>H5X992</accession>
<proteinExistence type="predicted"/>
<organism evidence="2 3">
    <name type="scientific">Saccharomonospora marina XMU15</name>
    <dbReference type="NCBI Taxonomy" id="882083"/>
    <lineage>
        <taxon>Bacteria</taxon>
        <taxon>Bacillati</taxon>
        <taxon>Actinomycetota</taxon>
        <taxon>Actinomycetes</taxon>
        <taxon>Pseudonocardiales</taxon>
        <taxon>Pseudonocardiaceae</taxon>
        <taxon>Saccharomonospora</taxon>
    </lineage>
</organism>
<dbReference type="Pfam" id="PF10823">
    <property type="entry name" value="DUF2568"/>
    <property type="match status" value="1"/>
</dbReference>
<dbReference type="InterPro" id="IPR021214">
    <property type="entry name" value="DUF2568"/>
</dbReference>
<sequence>MGKALRWANELLAFLLELAALATLGYWGFTVEVSLPLKVVLGIGSPVLAAVVWGLLAAPRARFQLPVAGVLAVKAAVFAAATLALCVVAPQPLAIGFAALVALNTAAVTITRAKLGTP</sequence>
<evidence type="ECO:0008006" key="4">
    <source>
        <dbReference type="Google" id="ProtNLM"/>
    </source>
</evidence>
<keyword evidence="1" id="KW-0812">Transmembrane</keyword>
<dbReference type="EMBL" id="CM001439">
    <property type="protein sequence ID" value="EHR49194.1"/>
    <property type="molecule type" value="Genomic_DNA"/>
</dbReference>
<feature type="transmembrane region" description="Helical" evidence="1">
    <location>
        <begin position="35"/>
        <end position="58"/>
    </location>
</feature>
<dbReference type="STRING" id="882083.SacmaDRAFT_0901"/>
<evidence type="ECO:0000313" key="3">
    <source>
        <dbReference type="Proteomes" id="UP000004926"/>
    </source>
</evidence>
<gene>
    <name evidence="2" type="ORF">SacmaDRAFT_0901</name>
</gene>
<evidence type="ECO:0000313" key="2">
    <source>
        <dbReference type="EMBL" id="EHR49194.1"/>
    </source>
</evidence>
<feature type="transmembrane region" description="Helical" evidence="1">
    <location>
        <begin position="12"/>
        <end position="29"/>
    </location>
</feature>
<dbReference type="RefSeq" id="WP_009152580.1">
    <property type="nucleotide sequence ID" value="NZ_CM001439.1"/>
</dbReference>
<feature type="transmembrane region" description="Helical" evidence="1">
    <location>
        <begin position="65"/>
        <end position="85"/>
    </location>
</feature>
<reference evidence="2 3" key="1">
    <citation type="journal article" date="2012" name="Stand. Genomic Sci.">
        <title>Genome sequence of the ocean sediment bacterium Saccharomonospora marina type strain (XMU15(T)).</title>
        <authorList>
            <person name="Klenk H.P."/>
            <person name="Lu M."/>
            <person name="Lucas S."/>
            <person name="Lapidus A."/>
            <person name="Copeland A."/>
            <person name="Pitluck S."/>
            <person name="Goodwin L.A."/>
            <person name="Han C."/>
            <person name="Tapia R."/>
            <person name="Brambilla E.M."/>
            <person name="Potter G."/>
            <person name="Land M."/>
            <person name="Ivanova N."/>
            <person name="Rohde M."/>
            <person name="Goker M."/>
            <person name="Detter J.C."/>
            <person name="Li W.J."/>
            <person name="Kyrpides N.C."/>
            <person name="Woyke T."/>
        </authorList>
    </citation>
    <scope>NUCLEOTIDE SEQUENCE [LARGE SCALE GENOMIC DNA]</scope>
    <source>
        <strain evidence="2 3">XMU15</strain>
    </source>
</reference>
<keyword evidence="3" id="KW-1185">Reference proteome</keyword>
<dbReference type="Proteomes" id="UP000004926">
    <property type="component" value="Chromosome"/>
</dbReference>